<evidence type="ECO:0000313" key="3">
    <source>
        <dbReference type="Proteomes" id="UP000054596"/>
    </source>
</evidence>
<name>A0A158B147_9BURK</name>
<evidence type="ECO:0000256" key="1">
    <source>
        <dbReference type="SAM" id="MobiDB-lite"/>
    </source>
</evidence>
<reference evidence="2" key="1">
    <citation type="submission" date="2016-01" db="EMBL/GenBank/DDBJ databases">
        <authorList>
            <person name="Peeters C."/>
        </authorList>
    </citation>
    <scope>NUCLEOTIDE SEQUENCE [LARGE SCALE GENOMIC DNA]</scope>
    <source>
        <strain evidence="2">LMG 29325</strain>
    </source>
</reference>
<protein>
    <submittedName>
        <fullName evidence="2">Uncharacterized protein</fullName>
    </submittedName>
</protein>
<comment type="caution">
    <text evidence="2">The sequence shown here is derived from an EMBL/GenBank/DDBJ whole genome shotgun (WGS) entry which is preliminary data.</text>
</comment>
<accession>A0A158B147</accession>
<dbReference type="AlphaFoldDB" id="A0A158B147"/>
<proteinExistence type="predicted"/>
<gene>
    <name evidence="2" type="ORF">AWB82_03347</name>
</gene>
<feature type="region of interest" description="Disordered" evidence="1">
    <location>
        <begin position="47"/>
        <end position="74"/>
    </location>
</feature>
<sequence>MTGALEIKVTISEIATPTLFDALVAVSNPRQRAALLKRLAEEALRSSVSGPRASLDPGIADAATVSPNRDSAIQPHIGEAAVAPPRREAHNEAEPDFDYAFLAENLNLG</sequence>
<evidence type="ECO:0000313" key="2">
    <source>
        <dbReference type="EMBL" id="SAK63709.1"/>
    </source>
</evidence>
<keyword evidence="3" id="KW-1185">Reference proteome</keyword>
<dbReference type="STRING" id="1777143.AWB82_03347"/>
<dbReference type="OrthoDB" id="9113958at2"/>
<organism evidence="2 3">
    <name type="scientific">Caballeronia glebae</name>
    <dbReference type="NCBI Taxonomy" id="1777143"/>
    <lineage>
        <taxon>Bacteria</taxon>
        <taxon>Pseudomonadati</taxon>
        <taxon>Pseudomonadota</taxon>
        <taxon>Betaproteobacteria</taxon>
        <taxon>Burkholderiales</taxon>
        <taxon>Burkholderiaceae</taxon>
        <taxon>Caballeronia</taxon>
    </lineage>
</organism>
<dbReference type="EMBL" id="FCOJ02000021">
    <property type="protein sequence ID" value="SAK63709.1"/>
    <property type="molecule type" value="Genomic_DNA"/>
</dbReference>
<dbReference type="RefSeq" id="WP_086969033.1">
    <property type="nucleotide sequence ID" value="NZ_FCOJ02000021.1"/>
</dbReference>
<dbReference type="Proteomes" id="UP000054596">
    <property type="component" value="Unassembled WGS sequence"/>
</dbReference>